<feature type="domain" description="GmrSD restriction endonucleases N-terminal" evidence="1">
    <location>
        <begin position="25"/>
        <end position="160"/>
    </location>
</feature>
<dbReference type="InterPro" id="IPR004919">
    <property type="entry name" value="GmrSD_N"/>
</dbReference>
<name>A0A3S3RN74_9BACT</name>
<dbReference type="EMBL" id="MTKO01000109">
    <property type="protein sequence ID" value="RWX43801.1"/>
    <property type="molecule type" value="Genomic_DNA"/>
</dbReference>
<sequence length="382" mass="44878">MAIDRTPNQLDLSWFLDMEGQERLNLDPPYQRRSVWAAKDRYFFLDTIFNNYPSPAIYLQKENTPKGPKYNVVDGKQRLQTILRYYHNKFAIPKSFPIIELRGKKFKDLNEVYSSKFYNYIFSVEQLRSILDEEDWNEVFFRVNRSQKQLTPQELRHARYDGWFVNRAESEVDDLKTLPGLFWKNIKVSSTQKNKRMKDVEFISILMLLILEKRFVGFPQSDIDVLYGKYNFTLSELPDNEDELVLDPNDDEPDFLLTKEEITVFENNFTSLKDFISKMEEENHCITNHAKRLTTDLYSLWALLVLSDVASTRSPEKMAEIFDAFLSQVDEVFVKVKQSGDISTYSEVVMTYTYSSMGAATEEGHRAKRHNSLLSFVKSYEG</sequence>
<organism evidence="2 3">
    <name type="scientific">Candidatus Electrothrix aarhusensis</name>
    <dbReference type="NCBI Taxonomy" id="1859131"/>
    <lineage>
        <taxon>Bacteria</taxon>
        <taxon>Pseudomonadati</taxon>
        <taxon>Thermodesulfobacteriota</taxon>
        <taxon>Desulfobulbia</taxon>
        <taxon>Desulfobulbales</taxon>
        <taxon>Desulfobulbaceae</taxon>
        <taxon>Candidatus Electrothrix</taxon>
    </lineage>
</organism>
<dbReference type="PANTHER" id="PTHR39639:SF1">
    <property type="entry name" value="DUF262 DOMAIN-CONTAINING PROTEIN"/>
    <property type="match status" value="1"/>
</dbReference>
<dbReference type="Pfam" id="PF03235">
    <property type="entry name" value="GmrSD_N"/>
    <property type="match status" value="1"/>
</dbReference>
<comment type="caution">
    <text evidence="2">The sequence shown here is derived from an EMBL/GenBank/DDBJ whole genome shotgun (WGS) entry which is preliminary data.</text>
</comment>
<dbReference type="Proteomes" id="UP000287853">
    <property type="component" value="Unassembled WGS sequence"/>
</dbReference>
<gene>
    <name evidence="2" type="ORF">H206_02437</name>
</gene>
<dbReference type="PANTHER" id="PTHR39639">
    <property type="entry name" value="CHROMOSOME 16, WHOLE GENOME SHOTGUN SEQUENCE"/>
    <property type="match status" value="1"/>
</dbReference>
<proteinExistence type="predicted"/>
<evidence type="ECO:0000313" key="2">
    <source>
        <dbReference type="EMBL" id="RWX43801.1"/>
    </source>
</evidence>
<dbReference type="AlphaFoldDB" id="A0A3S3RN74"/>
<keyword evidence="3" id="KW-1185">Reference proteome</keyword>
<accession>A0A3S3RN74</accession>
<evidence type="ECO:0000259" key="1">
    <source>
        <dbReference type="Pfam" id="PF03235"/>
    </source>
</evidence>
<evidence type="ECO:0000313" key="3">
    <source>
        <dbReference type="Proteomes" id="UP000287853"/>
    </source>
</evidence>
<reference evidence="2 3" key="1">
    <citation type="submission" date="2017-01" db="EMBL/GenBank/DDBJ databases">
        <title>The cable genome- insights into the physiology and evolution of filamentous bacteria capable of sulfide oxidation via long distance electron transfer.</title>
        <authorList>
            <person name="Schreiber L."/>
            <person name="Bjerg J.T."/>
            <person name="Boggild A."/>
            <person name="Van De Vossenberg J."/>
            <person name="Meysman F."/>
            <person name="Nielsen L.P."/>
            <person name="Schramm A."/>
            <person name="Kjeldsen K.U."/>
        </authorList>
    </citation>
    <scope>NUCLEOTIDE SEQUENCE [LARGE SCALE GENOMIC DNA]</scope>
    <source>
        <strain evidence="2">MCF</strain>
    </source>
</reference>
<protein>
    <recommendedName>
        <fullName evidence="1">GmrSD restriction endonucleases N-terminal domain-containing protein</fullName>
    </recommendedName>
</protein>